<protein>
    <recommendedName>
        <fullName evidence="3">DUF3077 domain-containing protein</fullName>
    </recommendedName>
</protein>
<dbReference type="AlphaFoldDB" id="A0A494XRG0"/>
<reference evidence="1 2" key="1">
    <citation type="submission" date="2018-10" db="EMBL/GenBank/DDBJ databases">
        <title>Paraburkholderia sp. 7MK8-2, isolated from soil.</title>
        <authorList>
            <person name="Gao Z.-H."/>
            <person name="Qiu L.-H."/>
        </authorList>
    </citation>
    <scope>NUCLEOTIDE SEQUENCE [LARGE SCALE GENOMIC DNA]</scope>
    <source>
        <strain evidence="1 2">7MK8-2</strain>
    </source>
</reference>
<dbReference type="EMBL" id="RBZV01000002">
    <property type="protein sequence ID" value="RKP50724.1"/>
    <property type="molecule type" value="Genomic_DNA"/>
</dbReference>
<evidence type="ECO:0000313" key="1">
    <source>
        <dbReference type="EMBL" id="RKP50724.1"/>
    </source>
</evidence>
<sequence>MPAECDMADIRALTTVRAPIDAGGVHTRSLTVSAGQPILDALQDASCHLATALDALWPIALNYKADEESPYPAIISGAIAKALIDSVQAAIEQANREAENE</sequence>
<comment type="caution">
    <text evidence="1">The sequence shown here is derived from an EMBL/GenBank/DDBJ whole genome shotgun (WGS) entry which is preliminary data.</text>
</comment>
<keyword evidence="2" id="KW-1185">Reference proteome</keyword>
<evidence type="ECO:0000313" key="2">
    <source>
        <dbReference type="Proteomes" id="UP000280434"/>
    </source>
</evidence>
<name>A0A494XRG0_9BURK</name>
<organism evidence="1 2">
    <name type="scientific">Trinickia fusca</name>
    <dbReference type="NCBI Taxonomy" id="2419777"/>
    <lineage>
        <taxon>Bacteria</taxon>
        <taxon>Pseudomonadati</taxon>
        <taxon>Pseudomonadota</taxon>
        <taxon>Betaproteobacteria</taxon>
        <taxon>Burkholderiales</taxon>
        <taxon>Burkholderiaceae</taxon>
        <taxon>Trinickia</taxon>
    </lineage>
</organism>
<gene>
    <name evidence="1" type="ORF">D7S89_06465</name>
</gene>
<evidence type="ECO:0008006" key="3">
    <source>
        <dbReference type="Google" id="ProtNLM"/>
    </source>
</evidence>
<dbReference type="Proteomes" id="UP000280434">
    <property type="component" value="Unassembled WGS sequence"/>
</dbReference>
<accession>A0A494XRG0</accession>
<proteinExistence type="predicted"/>